<feature type="transmembrane region" description="Helical" evidence="8">
    <location>
        <begin position="15"/>
        <end position="37"/>
    </location>
</feature>
<evidence type="ECO:0000256" key="6">
    <source>
        <dbReference type="ARBA" id="ARBA00023136"/>
    </source>
</evidence>
<evidence type="ECO:0000313" key="11">
    <source>
        <dbReference type="Proteomes" id="UP001149140"/>
    </source>
</evidence>
<accession>A0A9X3MRT9</accession>
<proteinExistence type="predicted"/>
<keyword evidence="5" id="KW-0406">Ion transport</keyword>
<evidence type="ECO:0000256" key="8">
    <source>
        <dbReference type="SAM" id="Phobius"/>
    </source>
</evidence>
<keyword evidence="2" id="KW-0813">Transport</keyword>
<gene>
    <name evidence="10" type="ORF">OM076_07255</name>
</gene>
<dbReference type="Proteomes" id="UP001149140">
    <property type="component" value="Unassembled WGS sequence"/>
</dbReference>
<dbReference type="InterPro" id="IPR013099">
    <property type="entry name" value="K_chnl_dom"/>
</dbReference>
<evidence type="ECO:0000256" key="1">
    <source>
        <dbReference type="ARBA" id="ARBA00004141"/>
    </source>
</evidence>
<dbReference type="SUPFAM" id="SSF81324">
    <property type="entry name" value="Voltage-gated potassium channels"/>
    <property type="match status" value="1"/>
</dbReference>
<organism evidence="10 11">
    <name type="scientific">Solirubrobacter ginsenosidimutans</name>
    <dbReference type="NCBI Taxonomy" id="490573"/>
    <lineage>
        <taxon>Bacteria</taxon>
        <taxon>Bacillati</taxon>
        <taxon>Actinomycetota</taxon>
        <taxon>Thermoleophilia</taxon>
        <taxon>Solirubrobacterales</taxon>
        <taxon>Solirubrobacteraceae</taxon>
        <taxon>Solirubrobacter</taxon>
    </lineage>
</organism>
<keyword evidence="6 8" id="KW-0472">Membrane</keyword>
<evidence type="ECO:0000256" key="4">
    <source>
        <dbReference type="ARBA" id="ARBA00022989"/>
    </source>
</evidence>
<dbReference type="Gene3D" id="1.10.287.70">
    <property type="match status" value="1"/>
</dbReference>
<protein>
    <submittedName>
        <fullName evidence="10">Potassium channel family protein</fullName>
    </submittedName>
</protein>
<evidence type="ECO:0000256" key="7">
    <source>
        <dbReference type="ARBA" id="ARBA00023303"/>
    </source>
</evidence>
<dbReference type="AlphaFoldDB" id="A0A9X3MRT9"/>
<reference evidence="10" key="1">
    <citation type="submission" date="2022-10" db="EMBL/GenBank/DDBJ databases">
        <title>The WGS of Solirubrobacter ginsenosidimutans DSM 21036.</title>
        <authorList>
            <person name="Jiang Z."/>
        </authorList>
    </citation>
    <scope>NUCLEOTIDE SEQUENCE</scope>
    <source>
        <strain evidence="10">DSM 21036</strain>
    </source>
</reference>
<dbReference type="EMBL" id="JAPDOD010000004">
    <property type="protein sequence ID" value="MDA0160053.1"/>
    <property type="molecule type" value="Genomic_DNA"/>
</dbReference>
<feature type="domain" description="Potassium channel" evidence="9">
    <location>
        <begin position="23"/>
        <end position="98"/>
    </location>
</feature>
<dbReference type="GO" id="GO:0001508">
    <property type="term" value="P:action potential"/>
    <property type="evidence" value="ECO:0007669"/>
    <property type="project" value="TreeGrafter"/>
</dbReference>
<evidence type="ECO:0000256" key="5">
    <source>
        <dbReference type="ARBA" id="ARBA00023065"/>
    </source>
</evidence>
<name>A0A9X3MRT9_9ACTN</name>
<dbReference type="PANTHER" id="PTHR11537:SF254">
    <property type="entry name" value="POTASSIUM VOLTAGE-GATED CHANNEL PROTEIN SHAB"/>
    <property type="match status" value="1"/>
</dbReference>
<comment type="subcellular location">
    <subcellularLocation>
        <location evidence="1">Membrane</location>
        <topology evidence="1">Multi-pass membrane protein</topology>
    </subcellularLocation>
</comment>
<feature type="transmembrane region" description="Helical" evidence="8">
    <location>
        <begin position="73"/>
        <end position="98"/>
    </location>
</feature>
<keyword evidence="3 8" id="KW-0812">Transmembrane</keyword>
<evidence type="ECO:0000259" key="9">
    <source>
        <dbReference type="Pfam" id="PF07885"/>
    </source>
</evidence>
<keyword evidence="11" id="KW-1185">Reference proteome</keyword>
<dbReference type="GO" id="GO:0005249">
    <property type="term" value="F:voltage-gated potassium channel activity"/>
    <property type="evidence" value="ECO:0007669"/>
    <property type="project" value="InterPro"/>
</dbReference>
<sequence length="131" mass="14245">MRVLMKISPPTARRAGQLIAIATVLVSIVGAVLMRLLDPHEFPTVWSGLWWAVQTVTTVGYGDHVPANTSGKVLAGVVMVFGIGFLSVITASISAAFVESARRKRGDEDELAERLDRIERALEELKETRAS</sequence>
<keyword evidence="4 8" id="KW-1133">Transmembrane helix</keyword>
<evidence type="ECO:0000256" key="2">
    <source>
        <dbReference type="ARBA" id="ARBA00022448"/>
    </source>
</evidence>
<evidence type="ECO:0000313" key="10">
    <source>
        <dbReference type="EMBL" id="MDA0160053.1"/>
    </source>
</evidence>
<keyword evidence="7 10" id="KW-0407">Ion channel</keyword>
<dbReference type="PANTHER" id="PTHR11537">
    <property type="entry name" value="VOLTAGE-GATED POTASSIUM CHANNEL"/>
    <property type="match status" value="1"/>
</dbReference>
<comment type="caution">
    <text evidence="10">The sequence shown here is derived from an EMBL/GenBank/DDBJ whole genome shotgun (WGS) entry which is preliminary data.</text>
</comment>
<dbReference type="InterPro" id="IPR028325">
    <property type="entry name" value="VG_K_chnl"/>
</dbReference>
<dbReference type="Pfam" id="PF07885">
    <property type="entry name" value="Ion_trans_2"/>
    <property type="match status" value="1"/>
</dbReference>
<evidence type="ECO:0000256" key="3">
    <source>
        <dbReference type="ARBA" id="ARBA00022692"/>
    </source>
</evidence>
<dbReference type="GO" id="GO:0008076">
    <property type="term" value="C:voltage-gated potassium channel complex"/>
    <property type="evidence" value="ECO:0007669"/>
    <property type="project" value="InterPro"/>
</dbReference>